<evidence type="ECO:0000313" key="2">
    <source>
        <dbReference type="Proteomes" id="UP001212189"/>
    </source>
</evidence>
<dbReference type="Gene3D" id="1.25.40.10">
    <property type="entry name" value="Tetratricopeptide repeat domain"/>
    <property type="match status" value="1"/>
</dbReference>
<dbReference type="Proteomes" id="UP001212189">
    <property type="component" value="Chromosome"/>
</dbReference>
<reference evidence="1 2" key="1">
    <citation type="submission" date="2022-12" db="EMBL/GenBank/DDBJ databases">
        <title>Coexistence and Characterization of a Novel Tigecycline Resistance gene tet(X) variant and blaNDM-1 in a Pseudomonas caeni Isolate of Chicken Origin.</title>
        <authorList>
            <person name="Lu X."/>
            <person name="Zhang L."/>
            <person name="Li R."/>
            <person name="Wang Z."/>
        </authorList>
    </citation>
    <scope>NUCLEOTIDE SEQUENCE [LARGE SCALE GENOMIC DNA]</scope>
    <source>
        <strain evidence="1 2">CE14</strain>
    </source>
</reference>
<proteinExistence type="predicted"/>
<name>A0AAE9VNE1_9GAMM</name>
<organism evidence="1 2">
    <name type="scientific">Denitrificimonas caeni</name>
    <dbReference type="NCBI Taxonomy" id="521720"/>
    <lineage>
        <taxon>Bacteria</taxon>
        <taxon>Pseudomonadati</taxon>
        <taxon>Pseudomonadota</taxon>
        <taxon>Gammaproteobacteria</taxon>
        <taxon>Pseudomonadales</taxon>
        <taxon>Pseudomonadaceae</taxon>
        <taxon>Denitrificimonas</taxon>
    </lineage>
</organism>
<keyword evidence="2" id="KW-1185">Reference proteome</keyword>
<gene>
    <name evidence="1" type="ORF">O6P33_11305</name>
</gene>
<dbReference type="RefSeq" id="WP_269817880.1">
    <property type="nucleotide sequence ID" value="NZ_CP114976.1"/>
</dbReference>
<protein>
    <submittedName>
        <fullName evidence="1">Sel1 repeat family protein</fullName>
    </submittedName>
</protein>
<dbReference type="SUPFAM" id="SSF81901">
    <property type="entry name" value="HCP-like"/>
    <property type="match status" value="1"/>
</dbReference>
<dbReference type="InterPro" id="IPR011990">
    <property type="entry name" value="TPR-like_helical_dom_sf"/>
</dbReference>
<dbReference type="EMBL" id="CP114976">
    <property type="protein sequence ID" value="WBE24937.1"/>
    <property type="molecule type" value="Genomic_DNA"/>
</dbReference>
<evidence type="ECO:0000313" key="1">
    <source>
        <dbReference type="EMBL" id="WBE24937.1"/>
    </source>
</evidence>
<sequence length="158" mass="17558">MLFAKSRAQIGYAIARRLFNQRWAVENQRIWQWMQERFSRMCSYDDMAARAFYGHVLLHRGQGLAAKKEGLRLLRLAAEAGDAKSAYQLGEQAIKGSLNEPADALQAAHWWELAGSAGHPLALQKLLALYEQGGPQLAANAAEAQRIQEKLALLEGLA</sequence>
<dbReference type="KEGG" id="dce:O6P33_11305"/>
<accession>A0AAE9VNE1</accession>
<dbReference type="AlphaFoldDB" id="A0AAE9VNE1"/>